<feature type="region of interest" description="Disordered" evidence="1">
    <location>
        <begin position="498"/>
        <end position="637"/>
    </location>
</feature>
<reference evidence="2" key="1">
    <citation type="submission" date="2020-10" db="EMBL/GenBank/DDBJ databases">
        <title>Taxonomic study of unclassified bacteria belonging to the class Ktedonobacteria.</title>
        <authorList>
            <person name="Yabe S."/>
            <person name="Wang C.M."/>
            <person name="Zheng Y."/>
            <person name="Sakai Y."/>
            <person name="Cavaletti L."/>
            <person name="Monciardini P."/>
            <person name="Donadio S."/>
        </authorList>
    </citation>
    <scope>NUCLEOTIDE SEQUENCE</scope>
    <source>
        <strain evidence="2">SOSP1-1</strain>
    </source>
</reference>
<dbReference type="RefSeq" id="WP_220192292.1">
    <property type="nucleotide sequence ID" value="NZ_BNJF01000001.1"/>
</dbReference>
<feature type="compositionally biased region" description="Pro residues" evidence="1">
    <location>
        <begin position="574"/>
        <end position="596"/>
    </location>
</feature>
<feature type="compositionally biased region" description="Basic and acidic residues" evidence="1">
    <location>
        <begin position="297"/>
        <end position="312"/>
    </location>
</feature>
<feature type="compositionally biased region" description="Polar residues" evidence="1">
    <location>
        <begin position="74"/>
        <end position="89"/>
    </location>
</feature>
<feature type="compositionally biased region" description="Polar residues" evidence="1">
    <location>
        <begin position="522"/>
        <end position="535"/>
    </location>
</feature>
<keyword evidence="3" id="KW-1185">Reference proteome</keyword>
<evidence type="ECO:0000313" key="2">
    <source>
        <dbReference type="EMBL" id="GHO42788.1"/>
    </source>
</evidence>
<feature type="compositionally biased region" description="Basic and acidic residues" evidence="1">
    <location>
        <begin position="170"/>
        <end position="181"/>
    </location>
</feature>
<feature type="region of interest" description="Disordered" evidence="1">
    <location>
        <begin position="246"/>
        <end position="328"/>
    </location>
</feature>
<comment type="caution">
    <text evidence="2">The sequence shown here is derived from an EMBL/GenBank/DDBJ whole genome shotgun (WGS) entry which is preliminary data.</text>
</comment>
<proteinExistence type="predicted"/>
<evidence type="ECO:0000313" key="3">
    <source>
        <dbReference type="Proteomes" id="UP000612362"/>
    </source>
</evidence>
<sequence length="1694" mass="183853">MAGKRPKMSTGGPLEEGVAPKVGGVGNSGAHLGGMEGEVEGGEGTVARPATSANTPSERNDEDGSAHEHKPKHPSNSDYLHNPFGSNEVAQRGMAHKAGSGAAATSSVKMDKPGAKTSKPPKGESHDSSQTSGSGDRAPKGRGPQRGQRGSGNKATAQREDGARSQQTRGFKEAKYEGNEAYITDRQDRMYIEKGSLENALREQQNGNPVPLNQLREDIASTKPGGMSKAQAGRLFDNLTREYAGAHGQDVSSLTTENAASPSTASTGNGSVSTSTGGGESGNSSAVEEGSAAAPPIEDKGQNPPVEPERAPEVSNTEGGSVEGPHAAVLKDFAEKTGIPESEVQSAFGRHLEEGTITPKDLDAIGEDFAHQNKLLQDQPYGKQDTSDMRQGLRDDLEDLASGDLKPGNFLRREKNIQGDTSTLRGFAEKTGISEEEAQALRPYLEDGSITPKDLDAISQRISSMEADRKGVEAEDLRSGLGELSQRGATANEFLEQQGVIEPSANPNDGIAFKTDEPALSPTFSGLPENSSTYRPYSATVGDPQQQASATSSATAPASASNAAPSASSASGTPPSPPPGGTPPGGTPPPSPPGGTTPPTGSGQPQPNNVTLNPPQRDKYGKISPMPDSLQGRFNQSDYKGEWKDSNGGIGGPKYHRFEQFTVIEESNGDLKVAPPIQVQKDGLGQIKGQINASKSVDLNKLDATKGDLHQYVALRNDLQGQGWDVKQVDAMAQGYFSSLSQSARGGVNTLKLKDLPLHKDLQGTFHRDHCKSVELTDNGTIRYHMGSGQNRFYIETTVDSRGGASHVITNGKSGARAVSMKVEEFTAAKGDVYAFAQARGTRTRVGAKEFDDLYKNAYEALGSKNNSLVHPDNLHQHRSLALPQGLENVNPKSYKSATISHDPANGSYTITRTIEGNGKSAQVVTVRQANGNETTNIHDANGKYVTSLSEYNRVKGDFAAILRMRQRFNDTSGRRHQDFDNTFKALSAAQKGDQGVVNLNNMKNLNVSFTELDTRLNTGNNGAKCTGMKFDSEGAVFTMKHGDKTFYIHASSTRSGKLSFEVRQNADGKSGFKVNLDRFDKAKDNVFEYAKLRSEEVGRHAGRTEGDFDEFSKRVIPSLQMDDRKNLVNPDNLHLHPQMALPSELNSLNSKYYKSATITYNPGDGTFTVTQNIENNGRSAQIVTVRDANRNVQSTHIHDANGRPVMNVDEYNQLKNNFTAFLQKRKDFIDNGGDYQRFDNTVNALNSSQQGQKVLDLNNAEHLGPSSPLSSLLNHDAKYKGMTFDKEGITFRIEREGRVFYVHTKMDASGRPRLEARENENGIRGFKVDLEEFNNAKNNVYKYMDLRDRHASGNHDQFDEFSKSVIPSFQGHRASFVNLEEFHLNFPLPPQVNIPINSTNYTNVTANPNNDGTGTYTVTQTVSNGSGDTATVVTRRDADGNIIDRDSYISDGPGRPSIMSLDEYRVAKNDLGAYLAVRHGNPFFTPREIDRSVQTLNMAHRNPNERLDLNNLAPHKSYYLNEINALDTRKCRSVGLTDQGVDFVYHSGMGDIRVSVNRAGGATTVSPTNGRFSVRQQRMDEALRSGQSYRDLRDDMLSNHGIPHEEFDNFARGYSSIHADQFGRINLSDTSRKGLRKTEIMVPGKYGGAGGGHHQKMHHLLIFHAFNSLSHDYFALKKEELTGAVKIAETAAH</sequence>
<name>A0A8J3HXL4_9CHLR</name>
<dbReference type="Proteomes" id="UP000612362">
    <property type="component" value="Unassembled WGS sequence"/>
</dbReference>
<accession>A0A8J3HXL4</accession>
<feature type="compositionally biased region" description="Gly residues" evidence="1">
    <location>
        <begin position="23"/>
        <end position="36"/>
    </location>
</feature>
<gene>
    <name evidence="2" type="ORF">KSX_09510</name>
</gene>
<feature type="compositionally biased region" description="Basic and acidic residues" evidence="1">
    <location>
        <begin position="58"/>
        <end position="68"/>
    </location>
</feature>
<protein>
    <submittedName>
        <fullName evidence="2">Uncharacterized protein</fullName>
    </submittedName>
</protein>
<organism evidence="2 3">
    <name type="scientific">Ktedonospora formicarum</name>
    <dbReference type="NCBI Taxonomy" id="2778364"/>
    <lineage>
        <taxon>Bacteria</taxon>
        <taxon>Bacillati</taxon>
        <taxon>Chloroflexota</taxon>
        <taxon>Ktedonobacteria</taxon>
        <taxon>Ktedonobacterales</taxon>
        <taxon>Ktedonobacteraceae</taxon>
        <taxon>Ktedonospora</taxon>
    </lineage>
</organism>
<feature type="region of interest" description="Disordered" evidence="1">
    <location>
        <begin position="1"/>
        <end position="181"/>
    </location>
</feature>
<feature type="compositionally biased region" description="Low complexity" evidence="1">
    <location>
        <begin position="544"/>
        <end position="573"/>
    </location>
</feature>
<feature type="compositionally biased region" description="Low complexity" evidence="1">
    <location>
        <begin position="141"/>
        <end position="152"/>
    </location>
</feature>
<feature type="region of interest" description="Disordered" evidence="1">
    <location>
        <begin position="194"/>
        <end position="213"/>
    </location>
</feature>
<evidence type="ECO:0000256" key="1">
    <source>
        <dbReference type="SAM" id="MobiDB-lite"/>
    </source>
</evidence>
<dbReference type="EMBL" id="BNJF01000001">
    <property type="protein sequence ID" value="GHO42788.1"/>
    <property type="molecule type" value="Genomic_DNA"/>
</dbReference>
<feature type="compositionally biased region" description="Low complexity" evidence="1">
    <location>
        <begin position="263"/>
        <end position="275"/>
    </location>
</feature>
<feature type="compositionally biased region" description="Polar residues" evidence="1">
    <location>
        <begin position="250"/>
        <end position="262"/>
    </location>
</feature>
<feature type="compositionally biased region" description="Low complexity" evidence="1">
    <location>
        <begin position="597"/>
        <end position="607"/>
    </location>
</feature>